<proteinExistence type="predicted"/>
<gene>
    <name evidence="2" type="ORF">LL1196_1825</name>
</gene>
<dbReference type="PANTHER" id="PTHR11328">
    <property type="entry name" value="MAJOR FACILITATOR SUPERFAMILY DOMAIN-CONTAINING PROTEIN"/>
    <property type="match status" value="1"/>
</dbReference>
<keyword evidence="1" id="KW-0812">Transmembrane</keyword>
<organism evidence="2 3">
    <name type="scientific">Lactococcus lactis subsp. cremoris</name>
    <name type="common">Streptococcus cremoris</name>
    <dbReference type="NCBI Taxonomy" id="1359"/>
    <lineage>
        <taxon>Bacteria</taxon>
        <taxon>Bacillati</taxon>
        <taxon>Bacillota</taxon>
        <taxon>Bacilli</taxon>
        <taxon>Lactobacillales</taxon>
        <taxon>Streptococcaceae</taxon>
        <taxon>Lactococcus</taxon>
    </lineage>
</organism>
<feature type="transmembrane region" description="Helical" evidence="1">
    <location>
        <begin position="160"/>
        <end position="178"/>
    </location>
</feature>
<dbReference type="Proteomes" id="UP000663552">
    <property type="component" value="Chromosome"/>
</dbReference>
<evidence type="ECO:0000313" key="2">
    <source>
        <dbReference type="EMBL" id="QSD63441.1"/>
    </source>
</evidence>
<reference evidence="2" key="1">
    <citation type="journal article" date="2020" name="Mol. Microbiol.">
        <title>The CWPS Rubik's cube: Linking diversity of cell wall polysaccharide structures with the encoded biosynthetic machinery of selected Lactococcus lactis strains.</title>
        <authorList>
            <person name="Mahony J."/>
            <person name="Frantzen C."/>
            <person name="Vinogradov E."/>
            <person name="Sadovskaya I."/>
            <person name="Theodorou I."/>
            <person name="Kelleher P."/>
            <person name="Chapot-Chartier M.P."/>
            <person name="Cambillau C."/>
            <person name="Holo H."/>
            <person name="van Sinderen D."/>
        </authorList>
    </citation>
    <scope>NUCLEOTIDE SEQUENCE</scope>
    <source>
        <strain evidence="2">1196</strain>
    </source>
</reference>
<dbReference type="GO" id="GO:0005886">
    <property type="term" value="C:plasma membrane"/>
    <property type="evidence" value="ECO:0007669"/>
    <property type="project" value="TreeGrafter"/>
</dbReference>
<dbReference type="Pfam" id="PF13347">
    <property type="entry name" value="MFS_2"/>
    <property type="match status" value="1"/>
</dbReference>
<dbReference type="SUPFAM" id="SSF103473">
    <property type="entry name" value="MFS general substrate transporter"/>
    <property type="match status" value="1"/>
</dbReference>
<dbReference type="InterPro" id="IPR039672">
    <property type="entry name" value="MFS_2"/>
</dbReference>
<dbReference type="GO" id="GO:0008643">
    <property type="term" value="P:carbohydrate transport"/>
    <property type="evidence" value="ECO:0007669"/>
    <property type="project" value="InterPro"/>
</dbReference>
<dbReference type="InterPro" id="IPR036259">
    <property type="entry name" value="MFS_trans_sf"/>
</dbReference>
<evidence type="ECO:0000256" key="1">
    <source>
        <dbReference type="SAM" id="Phobius"/>
    </source>
</evidence>
<evidence type="ECO:0000313" key="3">
    <source>
        <dbReference type="Proteomes" id="UP000663552"/>
    </source>
</evidence>
<dbReference type="GO" id="GO:0015293">
    <property type="term" value="F:symporter activity"/>
    <property type="evidence" value="ECO:0007669"/>
    <property type="project" value="InterPro"/>
</dbReference>
<feature type="transmembrane region" description="Helical" evidence="1">
    <location>
        <begin position="21"/>
        <end position="48"/>
    </location>
</feature>
<keyword evidence="1" id="KW-1133">Transmembrane helix</keyword>
<feature type="transmembrane region" description="Helical" evidence="1">
    <location>
        <begin position="54"/>
        <end position="74"/>
    </location>
</feature>
<accession>A0A896TBP2</accession>
<dbReference type="AlphaFoldDB" id="A0A896TBP2"/>
<keyword evidence="1" id="KW-0472">Membrane</keyword>
<dbReference type="PANTHER" id="PTHR11328:SF24">
    <property type="entry name" value="MAJOR FACILITATOR SUPERFAMILY (MFS) PROFILE DOMAIN-CONTAINING PROTEIN"/>
    <property type="match status" value="1"/>
</dbReference>
<sequence length="188" mass="21278">MAEKQKTSWVYTPKEINTRRGLLYGLTDLMGGGWNNIVSGVIFVFVLSQGISPLFTGAVLGIGRIIDAIWSLFFGAITDRFYRTKLGRKYGRHHFFIALGGILFAILFPMFWISTSSWQYYLWVYVAIEVAISMILIPWETLPTEMTPDYKKRTTLSGSRMFISATGTAIVFFTLAVLKSFNNTRIAS</sequence>
<name>A0A896TBP2_LACLC</name>
<protein>
    <submittedName>
        <fullName evidence="2">Na+/galactoside symporter</fullName>
    </submittedName>
</protein>
<feature type="transmembrane region" description="Helical" evidence="1">
    <location>
        <begin position="120"/>
        <end position="139"/>
    </location>
</feature>
<dbReference type="EMBL" id="CP032148">
    <property type="protein sequence ID" value="QSD63441.1"/>
    <property type="molecule type" value="Genomic_DNA"/>
</dbReference>
<feature type="transmembrane region" description="Helical" evidence="1">
    <location>
        <begin position="95"/>
        <end position="114"/>
    </location>
</feature>
<dbReference type="Gene3D" id="1.20.1250.20">
    <property type="entry name" value="MFS general substrate transporter like domains"/>
    <property type="match status" value="1"/>
</dbReference>